<evidence type="ECO:0000256" key="1">
    <source>
        <dbReference type="SAM" id="MobiDB-lite"/>
    </source>
</evidence>
<name>F5GTM7_SIMGU</name>
<reference evidence="3" key="1">
    <citation type="journal article" date="2011" name="BMC Genomics">
        <title>An insight into the sialome of Simulium guianense (DIPTERA:SIMulIIDAE), the main vector of River Blindness Disease in Brazil.</title>
        <authorList>
            <person name="Chagas A.C."/>
            <person name="Calvo E."/>
            <person name="Pimenta P.F."/>
            <person name="Ribeiro J.M."/>
        </authorList>
    </citation>
    <scope>NUCLEOTIDE SEQUENCE</scope>
    <source>
        <tissue evidence="3">Salivary gland</tissue>
    </source>
</reference>
<feature type="signal peptide" evidence="2">
    <location>
        <begin position="1"/>
        <end position="19"/>
    </location>
</feature>
<sequence length="218" mass="24007">MLLITVCFNVCLMLFLVDAAYQPPKFSDASVQYEDKTDDYYDLKDYAYLTGEANLYRKSPPGGLLEGDAPKGGSKKQKGGKKGQPSALAAPVPEQTPEPTSPATQKRGGGSKKQKGAKKGQKSSPEASVPEQSPEPGSQATNRRGPKARKEVPPKQDRQMIIGPPKSRYTPTPLTDERMAEITRKVEEIRRNSGLNKPGYPTITVTRKRWVNGKWEDM</sequence>
<feature type="region of interest" description="Disordered" evidence="1">
    <location>
        <begin position="54"/>
        <end position="178"/>
    </location>
</feature>
<evidence type="ECO:0000256" key="2">
    <source>
        <dbReference type="SAM" id="SignalP"/>
    </source>
</evidence>
<feature type="compositionally biased region" description="Basic residues" evidence="1">
    <location>
        <begin position="109"/>
        <end position="121"/>
    </location>
</feature>
<feature type="compositionally biased region" description="Basic and acidic residues" evidence="1">
    <location>
        <begin position="148"/>
        <end position="158"/>
    </location>
</feature>
<dbReference type="AlphaFoldDB" id="F5GTM7"/>
<dbReference type="EMBL" id="JI626190">
    <property type="protein sequence ID" value="AEB96425.1"/>
    <property type="molecule type" value="mRNA"/>
</dbReference>
<accession>F5GTM7</accession>
<keyword evidence="2" id="KW-0732">Signal</keyword>
<organism evidence="3">
    <name type="scientific">Simulium guianense</name>
    <name type="common">Black fly</name>
    <dbReference type="NCBI Taxonomy" id="445764"/>
    <lineage>
        <taxon>Eukaryota</taxon>
        <taxon>Metazoa</taxon>
        <taxon>Ecdysozoa</taxon>
        <taxon>Arthropoda</taxon>
        <taxon>Hexapoda</taxon>
        <taxon>Insecta</taxon>
        <taxon>Pterygota</taxon>
        <taxon>Neoptera</taxon>
        <taxon>Endopterygota</taxon>
        <taxon>Diptera</taxon>
        <taxon>Nematocera</taxon>
        <taxon>Chironomoidea</taxon>
        <taxon>Simuliidae</taxon>
        <taxon>Simulium</taxon>
    </lineage>
</organism>
<proteinExistence type="evidence at transcript level"/>
<feature type="chain" id="PRO_5003322924" evidence="2">
    <location>
        <begin position="20"/>
        <end position="218"/>
    </location>
</feature>
<evidence type="ECO:0000313" key="3">
    <source>
        <dbReference type="EMBL" id="AEB96425.1"/>
    </source>
</evidence>
<protein>
    <submittedName>
        <fullName evidence="3">Collagen-like salivary secreted protein</fullName>
    </submittedName>
</protein>